<dbReference type="EMBL" id="CAJOBC010001274">
    <property type="protein sequence ID" value="CAF3668491.1"/>
    <property type="molecule type" value="Genomic_DNA"/>
</dbReference>
<keyword evidence="1" id="KW-1133">Transmembrane helix</keyword>
<comment type="caution">
    <text evidence="2">The sequence shown here is derived from an EMBL/GenBank/DDBJ whole genome shotgun (WGS) entry which is preliminary data.</text>
</comment>
<dbReference type="EMBL" id="CAJNOQ010001274">
    <property type="protein sequence ID" value="CAF0882588.1"/>
    <property type="molecule type" value="Genomic_DNA"/>
</dbReference>
<organism evidence="2 4">
    <name type="scientific">Didymodactylos carnosus</name>
    <dbReference type="NCBI Taxonomy" id="1234261"/>
    <lineage>
        <taxon>Eukaryota</taxon>
        <taxon>Metazoa</taxon>
        <taxon>Spiralia</taxon>
        <taxon>Gnathifera</taxon>
        <taxon>Rotifera</taxon>
        <taxon>Eurotatoria</taxon>
        <taxon>Bdelloidea</taxon>
        <taxon>Philodinida</taxon>
        <taxon>Philodinidae</taxon>
        <taxon>Didymodactylos</taxon>
    </lineage>
</organism>
<feature type="transmembrane region" description="Helical" evidence="1">
    <location>
        <begin position="281"/>
        <end position="305"/>
    </location>
</feature>
<sequence>MTRFGTASSSTNDACPSIETMSFGSTTETICNETHLTFLYSENSDIKIQWDSNEHLCQRSPALNHNKYILKANVGQCNVKKISNTYLSATLVSRLKDNLVYGERACVYCKINRTLISPTVTVIQAPSHSTNPLYTFTLTTDQLAVNESFEVLWAKRMGAAVRYSYDYLITKTCTNPRVDIIENNNKRSKTFVFTLHDVQLQVIEFIIRKCGDSCRQYKECTEEQIYSNFEQSKFFDRPEDIEKVDYFTSKTINISFATLNSTSAVHTKCSFFTSITDNMKIWIMIISLSSFFLGALFAGIIICVVQKFRIPRRKRDNNHFYIPANSVAQDVS</sequence>
<reference evidence="2" key="1">
    <citation type="submission" date="2021-02" db="EMBL/GenBank/DDBJ databases">
        <authorList>
            <person name="Nowell W R."/>
        </authorList>
    </citation>
    <scope>NUCLEOTIDE SEQUENCE</scope>
</reference>
<evidence type="ECO:0000256" key="1">
    <source>
        <dbReference type="SAM" id="Phobius"/>
    </source>
</evidence>
<keyword evidence="1" id="KW-0472">Membrane</keyword>
<keyword evidence="1" id="KW-0812">Transmembrane</keyword>
<dbReference type="AlphaFoldDB" id="A0A813YDA6"/>
<dbReference type="OrthoDB" id="10050710at2759"/>
<proteinExistence type="predicted"/>
<gene>
    <name evidence="2" type="ORF">GPM918_LOCUS7692</name>
    <name evidence="3" type="ORF">SRO942_LOCUS7692</name>
</gene>
<accession>A0A813YDA6</accession>
<keyword evidence="4" id="KW-1185">Reference proteome</keyword>
<dbReference type="Proteomes" id="UP000663829">
    <property type="component" value="Unassembled WGS sequence"/>
</dbReference>
<evidence type="ECO:0000313" key="4">
    <source>
        <dbReference type="Proteomes" id="UP000663829"/>
    </source>
</evidence>
<dbReference type="Proteomes" id="UP000681722">
    <property type="component" value="Unassembled WGS sequence"/>
</dbReference>
<evidence type="ECO:0000313" key="2">
    <source>
        <dbReference type="EMBL" id="CAF0882588.1"/>
    </source>
</evidence>
<protein>
    <submittedName>
        <fullName evidence="2">Uncharacterized protein</fullName>
    </submittedName>
</protein>
<evidence type="ECO:0000313" key="3">
    <source>
        <dbReference type="EMBL" id="CAF3668491.1"/>
    </source>
</evidence>
<name>A0A813YDA6_9BILA</name>